<dbReference type="InterPro" id="IPR050427">
    <property type="entry name" value="Olfactory_Receptors"/>
</dbReference>
<keyword evidence="12" id="KW-1003">Cell membrane</keyword>
<name>A0A8D1YQS4_PIG</name>
<dbReference type="InterPro" id="IPR000276">
    <property type="entry name" value="GPCR_Rhodpsn"/>
</dbReference>
<evidence type="ECO:0000256" key="3">
    <source>
        <dbReference type="ARBA" id="ARBA00022606"/>
    </source>
</evidence>
<evidence type="ECO:0000256" key="8">
    <source>
        <dbReference type="ARBA" id="ARBA00023136"/>
    </source>
</evidence>
<dbReference type="AlphaFoldDB" id="A0A8D1YQS4"/>
<dbReference type="GO" id="GO:0004930">
    <property type="term" value="F:G protein-coupled receptor activity"/>
    <property type="evidence" value="ECO:0007669"/>
    <property type="project" value="UniProtKB-KW"/>
</dbReference>
<dbReference type="GO" id="GO:0004984">
    <property type="term" value="F:olfactory receptor activity"/>
    <property type="evidence" value="ECO:0007669"/>
    <property type="project" value="InterPro"/>
</dbReference>
<keyword evidence="8 12" id="KW-0472">Membrane</keyword>
<dbReference type="GO" id="GO:0005886">
    <property type="term" value="C:plasma membrane"/>
    <property type="evidence" value="ECO:0007669"/>
    <property type="project" value="UniProtKB-SubCell"/>
</dbReference>
<protein>
    <recommendedName>
        <fullName evidence="12">Olfactory receptor</fullName>
    </recommendedName>
</protein>
<feature type="transmembrane region" description="Helical" evidence="12">
    <location>
        <begin position="266"/>
        <end position="284"/>
    </location>
</feature>
<evidence type="ECO:0000256" key="1">
    <source>
        <dbReference type="ARBA" id="ARBA00003929"/>
    </source>
</evidence>
<dbReference type="CDD" id="cd15939">
    <property type="entry name" value="7tmA_OR4A-like"/>
    <property type="match status" value="1"/>
</dbReference>
<evidence type="ECO:0000256" key="12">
    <source>
        <dbReference type="RuleBase" id="RU363047"/>
    </source>
</evidence>
<feature type="transmembrane region" description="Helical" evidence="12">
    <location>
        <begin position="136"/>
        <end position="161"/>
    </location>
</feature>
<feature type="transmembrane region" description="Helical" evidence="12">
    <location>
        <begin position="192"/>
        <end position="219"/>
    </location>
</feature>
<dbReference type="Gene3D" id="1.20.1070.10">
    <property type="entry name" value="Rhodopsin 7-helix transmembrane proteins"/>
    <property type="match status" value="1"/>
</dbReference>
<evidence type="ECO:0000256" key="11">
    <source>
        <dbReference type="RuleBase" id="RU000688"/>
    </source>
</evidence>
<sequence length="322" mass="36569">INNITEFILLGFSPIKEIEVLCFLLFLLCYLAILIGNLLVMISITGSPLIHQPMYFFLSYLSLSDLCYTSTVTPKLIVDLLAVEKTISYNGCMTQLFTMHFFGGIEVFILTGMAYDRYVAICQPLHYTSIMTRQKCGAMIAASCAGGFLHSFGQFLLAIFLPYCGPNVIDHYFCDVYPLLKMACMYTSRTDLLLIANSGLMGLVTFVVLLISYAVILYTVRSYSVENRHKALSTCSSHITVVVLFFAPLFFIYIRPATTLPEDKVFALFYTIITPMLNPLIYTLRNTEMKNAIKKLWRHEETMAPHLRKKGNELKDIPDFHH</sequence>
<evidence type="ECO:0000313" key="15">
    <source>
        <dbReference type="Proteomes" id="UP000694725"/>
    </source>
</evidence>
<dbReference type="PANTHER" id="PTHR48002">
    <property type="entry name" value="OLFACTORY RECEPTOR"/>
    <property type="match status" value="1"/>
</dbReference>
<keyword evidence="7 11" id="KW-0297">G-protein coupled receptor</keyword>
<dbReference type="PRINTS" id="PR00237">
    <property type="entry name" value="GPCRRHODOPSN"/>
</dbReference>
<organism evidence="14 15">
    <name type="scientific">Sus scrofa</name>
    <name type="common">Pig</name>
    <dbReference type="NCBI Taxonomy" id="9823"/>
    <lineage>
        <taxon>Eukaryota</taxon>
        <taxon>Metazoa</taxon>
        <taxon>Chordata</taxon>
        <taxon>Craniata</taxon>
        <taxon>Vertebrata</taxon>
        <taxon>Euteleostomi</taxon>
        <taxon>Mammalia</taxon>
        <taxon>Eutheria</taxon>
        <taxon>Laurasiatheria</taxon>
        <taxon>Artiodactyla</taxon>
        <taxon>Suina</taxon>
        <taxon>Suidae</taxon>
        <taxon>Sus</taxon>
    </lineage>
</organism>
<evidence type="ECO:0000256" key="9">
    <source>
        <dbReference type="ARBA" id="ARBA00023170"/>
    </source>
</evidence>
<keyword evidence="10 11" id="KW-0807">Transducer</keyword>
<keyword evidence="6 12" id="KW-1133">Transmembrane helix</keyword>
<evidence type="ECO:0000313" key="14">
    <source>
        <dbReference type="Ensembl" id="ENSSSCP00065025237.1"/>
    </source>
</evidence>
<dbReference type="InterPro" id="IPR000725">
    <property type="entry name" value="Olfact_rcpt"/>
</dbReference>
<evidence type="ECO:0000256" key="6">
    <source>
        <dbReference type="ARBA" id="ARBA00022989"/>
    </source>
</evidence>
<dbReference type="PRINTS" id="PR00245">
    <property type="entry name" value="OLFACTORYR"/>
</dbReference>
<evidence type="ECO:0000259" key="13">
    <source>
        <dbReference type="PROSITE" id="PS50262"/>
    </source>
</evidence>
<proteinExistence type="inferred from homology"/>
<keyword evidence="9 11" id="KW-0675">Receptor</keyword>
<comment type="function">
    <text evidence="1">Putative odorant or sperm cell receptor.</text>
</comment>
<feature type="domain" description="G-protein coupled receptors family 1 profile" evidence="13">
    <location>
        <begin position="36"/>
        <end position="282"/>
    </location>
</feature>
<keyword evidence="3 12" id="KW-0716">Sensory transduction</keyword>
<comment type="subcellular location">
    <subcellularLocation>
        <location evidence="12">Cell membrane</location>
        <topology evidence="12">Multi-pass membrane protein</topology>
    </subcellularLocation>
    <subcellularLocation>
        <location evidence="2">Membrane</location>
        <topology evidence="2">Multi-pass membrane protein</topology>
    </subcellularLocation>
</comment>
<keyword evidence="4 11" id="KW-0812">Transmembrane</keyword>
<feature type="transmembrane region" description="Helical" evidence="12">
    <location>
        <begin position="97"/>
        <end position="115"/>
    </location>
</feature>
<dbReference type="FunFam" id="1.20.1070.10:FF:000007">
    <property type="entry name" value="Olfactory receptor"/>
    <property type="match status" value="1"/>
</dbReference>
<reference evidence="14" key="1">
    <citation type="submission" date="2025-08" db="UniProtKB">
        <authorList>
            <consortium name="Ensembl"/>
        </authorList>
    </citation>
    <scope>IDENTIFICATION</scope>
</reference>
<dbReference type="PROSITE" id="PS50262">
    <property type="entry name" value="G_PROTEIN_RECEP_F1_2"/>
    <property type="match status" value="1"/>
</dbReference>
<accession>A0A8D1YQS4</accession>
<dbReference type="InterPro" id="IPR017452">
    <property type="entry name" value="GPCR_Rhodpsn_7TM"/>
</dbReference>
<evidence type="ECO:0000256" key="2">
    <source>
        <dbReference type="ARBA" id="ARBA00004141"/>
    </source>
</evidence>
<dbReference type="Pfam" id="PF13853">
    <property type="entry name" value="7tm_4"/>
    <property type="match status" value="1"/>
</dbReference>
<dbReference type="SUPFAM" id="SSF81321">
    <property type="entry name" value="Family A G protein-coupled receptor-like"/>
    <property type="match status" value="1"/>
</dbReference>
<evidence type="ECO:0000256" key="10">
    <source>
        <dbReference type="ARBA" id="ARBA00023224"/>
    </source>
</evidence>
<keyword evidence="5 12" id="KW-0552">Olfaction</keyword>
<feature type="transmembrane region" description="Helical" evidence="12">
    <location>
        <begin position="18"/>
        <end position="42"/>
    </location>
</feature>
<evidence type="ECO:0000256" key="7">
    <source>
        <dbReference type="ARBA" id="ARBA00023040"/>
    </source>
</evidence>
<dbReference type="Proteomes" id="UP000694725">
    <property type="component" value="Unplaced"/>
</dbReference>
<dbReference type="Ensembl" id="ENSSSCT00065058189.1">
    <property type="protein sequence ID" value="ENSSSCP00065025237.1"/>
    <property type="gene ID" value="ENSSSCG00065042564.1"/>
</dbReference>
<evidence type="ECO:0000256" key="4">
    <source>
        <dbReference type="ARBA" id="ARBA00022692"/>
    </source>
</evidence>
<comment type="similarity">
    <text evidence="11">Belongs to the G-protein coupled receptor 1 family.</text>
</comment>
<evidence type="ECO:0000256" key="5">
    <source>
        <dbReference type="ARBA" id="ARBA00022725"/>
    </source>
</evidence>
<feature type="transmembrane region" description="Helical" evidence="12">
    <location>
        <begin position="231"/>
        <end position="254"/>
    </location>
</feature>
<dbReference type="PROSITE" id="PS00237">
    <property type="entry name" value="G_PROTEIN_RECEP_F1_1"/>
    <property type="match status" value="1"/>
</dbReference>